<evidence type="ECO:0000256" key="3">
    <source>
        <dbReference type="ARBA" id="ARBA00023002"/>
    </source>
</evidence>
<evidence type="ECO:0000256" key="5">
    <source>
        <dbReference type="PIRSR" id="PIRSR602401-1"/>
    </source>
</evidence>
<dbReference type="EMBL" id="JAIWQS010000009">
    <property type="protein sequence ID" value="KAJ8754388.1"/>
    <property type="molecule type" value="Genomic_DNA"/>
</dbReference>
<dbReference type="InterPro" id="IPR001128">
    <property type="entry name" value="Cyt_P450"/>
</dbReference>
<dbReference type="PRINTS" id="PR00385">
    <property type="entry name" value="P450"/>
</dbReference>
<reference evidence="8 9" key="1">
    <citation type="submission" date="2021-09" db="EMBL/GenBank/DDBJ databases">
        <title>Genomic insights and catalytic innovation underlie evolution of tropane alkaloids biosynthesis.</title>
        <authorList>
            <person name="Wang Y.-J."/>
            <person name="Tian T."/>
            <person name="Huang J.-P."/>
            <person name="Huang S.-X."/>
        </authorList>
    </citation>
    <scope>NUCLEOTIDE SEQUENCE [LARGE SCALE GENOMIC DNA]</scope>
    <source>
        <strain evidence="8">KIB-2018</strain>
        <tissue evidence="8">Leaf</tissue>
    </source>
</reference>
<keyword evidence="4 5" id="KW-0408">Iron</keyword>
<evidence type="ECO:0000256" key="1">
    <source>
        <dbReference type="ARBA" id="ARBA00010617"/>
    </source>
</evidence>
<evidence type="ECO:0000313" key="8">
    <source>
        <dbReference type="EMBL" id="KAJ8754388.1"/>
    </source>
</evidence>
<dbReference type="Pfam" id="PF00067">
    <property type="entry name" value="p450"/>
    <property type="match status" value="1"/>
</dbReference>
<comment type="cofactor">
    <cofactor evidence="5">
        <name>heme</name>
        <dbReference type="ChEBI" id="CHEBI:30413"/>
    </cofactor>
</comment>
<proteinExistence type="inferred from homology"/>
<dbReference type="PANTHER" id="PTHR47950:SF44">
    <property type="entry name" value="CYTOCHROME P450, FAMILY 76, SUBFAMILY C, POLYPEPTIDE 5-RELATED"/>
    <property type="match status" value="1"/>
</dbReference>
<accession>A0AAV8SQQ3</accession>
<keyword evidence="6" id="KW-0503">Monooxygenase</keyword>
<keyword evidence="7" id="KW-0732">Signal</keyword>
<evidence type="ECO:0000256" key="2">
    <source>
        <dbReference type="ARBA" id="ARBA00022723"/>
    </source>
</evidence>
<dbReference type="GO" id="GO:0005506">
    <property type="term" value="F:iron ion binding"/>
    <property type="evidence" value="ECO:0007669"/>
    <property type="project" value="InterPro"/>
</dbReference>
<evidence type="ECO:0000313" key="9">
    <source>
        <dbReference type="Proteomes" id="UP001159364"/>
    </source>
</evidence>
<dbReference type="SUPFAM" id="SSF48264">
    <property type="entry name" value="Cytochrome P450"/>
    <property type="match status" value="1"/>
</dbReference>
<feature type="binding site" description="axial binding residue" evidence="5">
    <location>
        <position position="431"/>
    </location>
    <ligand>
        <name>heme</name>
        <dbReference type="ChEBI" id="CHEBI:30413"/>
    </ligand>
    <ligandPart>
        <name>Fe</name>
        <dbReference type="ChEBI" id="CHEBI:18248"/>
    </ligandPart>
</feature>
<keyword evidence="5 6" id="KW-0349">Heme</keyword>
<dbReference type="GO" id="GO:0020037">
    <property type="term" value="F:heme binding"/>
    <property type="evidence" value="ECO:0007669"/>
    <property type="project" value="InterPro"/>
</dbReference>
<comment type="caution">
    <text evidence="8">The sequence shown here is derived from an EMBL/GenBank/DDBJ whole genome shotgun (WGS) entry which is preliminary data.</text>
</comment>
<dbReference type="Gene3D" id="1.10.630.10">
    <property type="entry name" value="Cytochrome P450"/>
    <property type="match status" value="1"/>
</dbReference>
<dbReference type="PROSITE" id="PS00086">
    <property type="entry name" value="CYTOCHROME_P450"/>
    <property type="match status" value="1"/>
</dbReference>
<name>A0AAV8SQQ3_9ROSI</name>
<dbReference type="PRINTS" id="PR00463">
    <property type="entry name" value="EP450I"/>
</dbReference>
<dbReference type="InterPro" id="IPR036396">
    <property type="entry name" value="Cyt_P450_sf"/>
</dbReference>
<dbReference type="FunFam" id="1.10.630.10:FF:000007">
    <property type="entry name" value="Cytochrome P450 76C4"/>
    <property type="match status" value="1"/>
</dbReference>
<protein>
    <recommendedName>
        <fullName evidence="10">Cytochrome P450</fullName>
    </recommendedName>
</protein>
<dbReference type="InterPro" id="IPR017972">
    <property type="entry name" value="Cyt_P450_CS"/>
</dbReference>
<dbReference type="CDD" id="cd11073">
    <property type="entry name" value="CYP76-like"/>
    <property type="match status" value="1"/>
</dbReference>
<dbReference type="GO" id="GO:0016705">
    <property type="term" value="F:oxidoreductase activity, acting on paired donors, with incorporation or reduction of molecular oxygen"/>
    <property type="evidence" value="ECO:0007669"/>
    <property type="project" value="InterPro"/>
</dbReference>
<evidence type="ECO:0000256" key="7">
    <source>
        <dbReference type="SAM" id="SignalP"/>
    </source>
</evidence>
<feature type="signal peptide" evidence="7">
    <location>
        <begin position="1"/>
        <end position="23"/>
    </location>
</feature>
<dbReference type="AlphaFoldDB" id="A0AAV8SQQ3"/>
<dbReference type="GO" id="GO:0004497">
    <property type="term" value="F:monooxygenase activity"/>
    <property type="evidence" value="ECO:0007669"/>
    <property type="project" value="UniProtKB-KW"/>
</dbReference>
<feature type="chain" id="PRO_5043630986" description="Cytochrome P450" evidence="7">
    <location>
        <begin position="24"/>
        <end position="490"/>
    </location>
</feature>
<evidence type="ECO:0000256" key="4">
    <source>
        <dbReference type="ARBA" id="ARBA00023004"/>
    </source>
</evidence>
<keyword evidence="2 5" id="KW-0479">Metal-binding</keyword>
<sequence length="490" mass="55415">MELLHIFLLFLPLLLLLKPFLWRRTTTNLPPGPRGLPILGSLLQLGPRPNQSLYHLAKIYGPLMSLRLGSITTVVASSPETAKELLHSHDQTFSDRTVPDAVFSQPNPEGTVAWIPGNRQWKNRRRICSTQMFTEQRLNSQQNLRHQKVQQLVEHLRKRSAQGIPVDIGPVAFATALNLISTTIFSIDMVDPEFEKAQEFQDVVWTIMEGAGKPNLSDYFPILKRFDLQGVRKHIRPAYQRLHEIFDEIIDERLASKARLGDFLDVLINQDGPDSDRKLIKPLIVDLFIAGSDTSSSTTEWAMSELLKNPDVLHKARKELLEVIGPEGTVKESDVDKLPYLQAIAKETLRLHPSAPLLLPYKASNDVKVQTGYTIPKGSQVLVNAWGIGRDPKYWDDPLSFRPERFMTSSSKDYKGHDFEYIPFGAGRRICPGAPLAVRMVHLMVGSMIHSFDWELVDGMSPENLDMEEQFGITLKKAIPLRAIPISLRK</sequence>
<organism evidence="8 9">
    <name type="scientific">Erythroxylum novogranatense</name>
    <dbReference type="NCBI Taxonomy" id="1862640"/>
    <lineage>
        <taxon>Eukaryota</taxon>
        <taxon>Viridiplantae</taxon>
        <taxon>Streptophyta</taxon>
        <taxon>Embryophyta</taxon>
        <taxon>Tracheophyta</taxon>
        <taxon>Spermatophyta</taxon>
        <taxon>Magnoliopsida</taxon>
        <taxon>eudicotyledons</taxon>
        <taxon>Gunneridae</taxon>
        <taxon>Pentapetalae</taxon>
        <taxon>rosids</taxon>
        <taxon>fabids</taxon>
        <taxon>Malpighiales</taxon>
        <taxon>Erythroxylaceae</taxon>
        <taxon>Erythroxylum</taxon>
    </lineage>
</organism>
<evidence type="ECO:0008006" key="10">
    <source>
        <dbReference type="Google" id="ProtNLM"/>
    </source>
</evidence>
<comment type="similarity">
    <text evidence="1 6">Belongs to the cytochrome P450 family.</text>
</comment>
<evidence type="ECO:0000256" key="6">
    <source>
        <dbReference type="RuleBase" id="RU000461"/>
    </source>
</evidence>
<keyword evidence="3 6" id="KW-0560">Oxidoreductase</keyword>
<keyword evidence="9" id="KW-1185">Reference proteome</keyword>
<dbReference type="InterPro" id="IPR002401">
    <property type="entry name" value="Cyt_P450_E_grp-I"/>
</dbReference>
<dbReference type="Proteomes" id="UP001159364">
    <property type="component" value="Linkage Group LG09"/>
</dbReference>
<dbReference type="PANTHER" id="PTHR47950">
    <property type="entry name" value="CYTOCHROME P450, FAMILY 76, SUBFAMILY C, POLYPEPTIDE 5-RELATED"/>
    <property type="match status" value="1"/>
</dbReference>
<gene>
    <name evidence="8" type="ORF">K2173_002839</name>
</gene>